<protein>
    <submittedName>
        <fullName evidence="1">Uncharacterized protein</fullName>
    </submittedName>
</protein>
<dbReference type="Proteomes" id="UP000076858">
    <property type="component" value="Unassembled WGS sequence"/>
</dbReference>
<organism evidence="1 2">
    <name type="scientific">Daphnia magna</name>
    <dbReference type="NCBI Taxonomy" id="35525"/>
    <lineage>
        <taxon>Eukaryota</taxon>
        <taxon>Metazoa</taxon>
        <taxon>Ecdysozoa</taxon>
        <taxon>Arthropoda</taxon>
        <taxon>Crustacea</taxon>
        <taxon>Branchiopoda</taxon>
        <taxon>Diplostraca</taxon>
        <taxon>Cladocera</taxon>
        <taxon>Anomopoda</taxon>
        <taxon>Daphniidae</taxon>
        <taxon>Daphnia</taxon>
    </lineage>
</organism>
<proteinExistence type="predicted"/>
<dbReference type="EMBL" id="LRGB01000568">
    <property type="protein sequence ID" value="KZS17947.1"/>
    <property type="molecule type" value="Genomic_DNA"/>
</dbReference>
<evidence type="ECO:0000313" key="1">
    <source>
        <dbReference type="EMBL" id="KZS17947.1"/>
    </source>
</evidence>
<gene>
    <name evidence="1" type="ORF">APZ42_015958</name>
</gene>
<accession>A0A162NFY0</accession>
<reference evidence="1 2" key="1">
    <citation type="submission" date="2016-03" db="EMBL/GenBank/DDBJ databases">
        <title>EvidentialGene: Evidence-directed Construction of Genes on Genomes.</title>
        <authorList>
            <person name="Gilbert D.G."/>
            <person name="Choi J.-H."/>
            <person name="Mockaitis K."/>
            <person name="Colbourne J."/>
            <person name="Pfrender M."/>
        </authorList>
    </citation>
    <scope>NUCLEOTIDE SEQUENCE [LARGE SCALE GENOMIC DNA]</scope>
    <source>
        <strain evidence="1 2">Xinb3</strain>
        <tissue evidence="1">Complete organism</tissue>
    </source>
</reference>
<sequence length="83" mass="9397">MIICEIKQVKQVPSSTTPMIGGGSYRAPVQLTVSFFNPPRIYALLRLLWSLCSIRKGAFICIPDHQAVANMFYTDKHQRQRAS</sequence>
<keyword evidence="2" id="KW-1185">Reference proteome</keyword>
<dbReference type="AlphaFoldDB" id="A0A162NFY0"/>
<name>A0A162NFY0_9CRUS</name>
<comment type="caution">
    <text evidence="1">The sequence shown here is derived from an EMBL/GenBank/DDBJ whole genome shotgun (WGS) entry which is preliminary data.</text>
</comment>
<evidence type="ECO:0000313" key="2">
    <source>
        <dbReference type="Proteomes" id="UP000076858"/>
    </source>
</evidence>